<keyword evidence="2" id="KW-1185">Reference proteome</keyword>
<organism evidence="1 2">
    <name type="scientific">Paractinoplanes lichenicola</name>
    <dbReference type="NCBI Taxonomy" id="2802976"/>
    <lineage>
        <taxon>Bacteria</taxon>
        <taxon>Bacillati</taxon>
        <taxon>Actinomycetota</taxon>
        <taxon>Actinomycetes</taxon>
        <taxon>Micromonosporales</taxon>
        <taxon>Micromonosporaceae</taxon>
        <taxon>Paractinoplanes</taxon>
    </lineage>
</organism>
<proteinExistence type="predicted"/>
<protein>
    <recommendedName>
        <fullName evidence="3">Lipoprotein</fullName>
    </recommendedName>
</protein>
<gene>
    <name evidence="1" type="ORF">JKJ07_47485</name>
</gene>
<evidence type="ECO:0000313" key="2">
    <source>
        <dbReference type="Proteomes" id="UP000598996"/>
    </source>
</evidence>
<dbReference type="Proteomes" id="UP000598996">
    <property type="component" value="Unassembled WGS sequence"/>
</dbReference>
<accession>A0ABS1W5C6</accession>
<dbReference type="EMBL" id="JAENHO010000024">
    <property type="protein sequence ID" value="MBL7261939.1"/>
    <property type="molecule type" value="Genomic_DNA"/>
</dbReference>
<comment type="caution">
    <text evidence="1">The sequence shown here is derived from an EMBL/GenBank/DDBJ whole genome shotgun (WGS) entry which is preliminary data.</text>
</comment>
<reference evidence="1 2" key="1">
    <citation type="submission" date="2021-01" db="EMBL/GenBank/DDBJ databases">
        <title>Actinoplanes sp. nov. LDG1-01 isolated from lichen.</title>
        <authorList>
            <person name="Saeng-In P."/>
            <person name="Phongsopitanun W."/>
            <person name="Kanchanasin P."/>
            <person name="Yuki M."/>
            <person name="Kudo T."/>
            <person name="Ohkuma M."/>
            <person name="Tanasupawat S."/>
        </authorList>
    </citation>
    <scope>NUCLEOTIDE SEQUENCE [LARGE SCALE GENOMIC DNA]</scope>
    <source>
        <strain evidence="1 2">LDG1-01</strain>
    </source>
</reference>
<evidence type="ECO:0000313" key="1">
    <source>
        <dbReference type="EMBL" id="MBL7261939.1"/>
    </source>
</evidence>
<name>A0ABS1W5C6_9ACTN</name>
<evidence type="ECO:0008006" key="3">
    <source>
        <dbReference type="Google" id="ProtNLM"/>
    </source>
</evidence>
<sequence length="216" mass="22705">MAGCEARGTEPPAPAQHVVAGPLEGRTGAVLVVSRAASRVRVVLANIPGMLYRITTEADAGLTPRVTSRGGQVRVALLPSGGTGPDEVSIVLNRNVRWDLRLPAGAGEQRLDLTRGRVSRLTVGASGLIEVRLPHPYGTVPLIVTGGVGTLAVTAPRGVPLRLNLARGARSALTPWTADEEIPPATTFAPAVWPTARDRYSLRTRSTVGILALRRV</sequence>